<protein>
    <submittedName>
        <fullName evidence="1">Uncharacterized protein</fullName>
    </submittedName>
</protein>
<dbReference type="Proteomes" id="UP001610446">
    <property type="component" value="Unassembled WGS sequence"/>
</dbReference>
<organism evidence="1 2">
    <name type="scientific">Aspergillus pseudoustus</name>
    <dbReference type="NCBI Taxonomy" id="1810923"/>
    <lineage>
        <taxon>Eukaryota</taxon>
        <taxon>Fungi</taxon>
        <taxon>Dikarya</taxon>
        <taxon>Ascomycota</taxon>
        <taxon>Pezizomycotina</taxon>
        <taxon>Eurotiomycetes</taxon>
        <taxon>Eurotiomycetidae</taxon>
        <taxon>Eurotiales</taxon>
        <taxon>Aspergillaceae</taxon>
        <taxon>Aspergillus</taxon>
        <taxon>Aspergillus subgen. Nidulantes</taxon>
    </lineage>
</organism>
<evidence type="ECO:0000313" key="1">
    <source>
        <dbReference type="EMBL" id="KAL2848408.1"/>
    </source>
</evidence>
<accession>A0ABR4K7X5</accession>
<reference evidence="1 2" key="1">
    <citation type="submission" date="2024-07" db="EMBL/GenBank/DDBJ databases">
        <title>Section-level genome sequencing and comparative genomics of Aspergillus sections Usti and Cavernicolus.</title>
        <authorList>
            <consortium name="Lawrence Berkeley National Laboratory"/>
            <person name="Nybo J.L."/>
            <person name="Vesth T.C."/>
            <person name="Theobald S."/>
            <person name="Frisvad J.C."/>
            <person name="Larsen T.O."/>
            <person name="Kjaerboelling I."/>
            <person name="Rothschild-Mancinelli K."/>
            <person name="Lyhne E.K."/>
            <person name="Kogle M.E."/>
            <person name="Barry K."/>
            <person name="Clum A."/>
            <person name="Na H."/>
            <person name="Ledsgaard L."/>
            <person name="Lin J."/>
            <person name="Lipzen A."/>
            <person name="Kuo A."/>
            <person name="Riley R."/>
            <person name="Mondo S."/>
            <person name="Labutti K."/>
            <person name="Haridas S."/>
            <person name="Pangalinan J."/>
            <person name="Salamov A.A."/>
            <person name="Simmons B.A."/>
            <person name="Magnuson J.K."/>
            <person name="Chen J."/>
            <person name="Drula E."/>
            <person name="Henrissat B."/>
            <person name="Wiebenga A."/>
            <person name="Lubbers R.J."/>
            <person name="Gomes A.C."/>
            <person name="Makela M.R."/>
            <person name="Stajich J."/>
            <person name="Grigoriev I.V."/>
            <person name="Mortensen U.H."/>
            <person name="De Vries R.P."/>
            <person name="Baker S.E."/>
            <person name="Andersen M.R."/>
        </authorList>
    </citation>
    <scope>NUCLEOTIDE SEQUENCE [LARGE SCALE GENOMIC DNA]</scope>
    <source>
        <strain evidence="1 2">CBS 123904</strain>
    </source>
</reference>
<gene>
    <name evidence="1" type="ORF">BJY01DRAFT_159963</name>
</gene>
<dbReference type="EMBL" id="JBFXLU010000050">
    <property type="protein sequence ID" value="KAL2848408.1"/>
    <property type="molecule type" value="Genomic_DNA"/>
</dbReference>
<evidence type="ECO:0000313" key="2">
    <source>
        <dbReference type="Proteomes" id="UP001610446"/>
    </source>
</evidence>
<comment type="caution">
    <text evidence="1">The sequence shown here is derived from an EMBL/GenBank/DDBJ whole genome shotgun (WGS) entry which is preliminary data.</text>
</comment>
<name>A0ABR4K7X5_9EURO</name>
<sequence>MQGREVRHSDCGIEISTTPVYILRRTLLEFTTLFLGRFTLCLGRCGSGVNQPKHLHSQLNSRDPTEQQDLRSTSMMESAARHWAISSPPRRLTCPHQHCGMDGRSGNPKRQRRTCIFYLRELRPIQLLCRHARRPPYQPTVMLRAPNSATSGWRLSLRCRCSVL</sequence>
<keyword evidence="2" id="KW-1185">Reference proteome</keyword>
<proteinExistence type="predicted"/>